<reference evidence="3" key="1">
    <citation type="submission" date="2023-07" db="EMBL/GenBank/DDBJ databases">
        <title>30 novel species of actinomycetes from the DSMZ collection.</title>
        <authorList>
            <person name="Nouioui I."/>
        </authorList>
    </citation>
    <scope>NUCLEOTIDE SEQUENCE [LARGE SCALE GENOMIC DNA]</scope>
    <source>
        <strain evidence="3">DSM 45055</strain>
    </source>
</reference>
<comment type="caution">
    <text evidence="2">The sequence shown here is derived from an EMBL/GenBank/DDBJ whole genome shotgun (WGS) entry which is preliminary data.</text>
</comment>
<keyword evidence="3" id="KW-1185">Reference proteome</keyword>
<keyword evidence="1" id="KW-0472">Membrane</keyword>
<keyword evidence="1" id="KW-0812">Transmembrane</keyword>
<evidence type="ECO:0000313" key="2">
    <source>
        <dbReference type="EMBL" id="MDT0303049.1"/>
    </source>
</evidence>
<dbReference type="RefSeq" id="WP_311545537.1">
    <property type="nucleotide sequence ID" value="NZ_JAVREK010000012.1"/>
</dbReference>
<feature type="transmembrane region" description="Helical" evidence="1">
    <location>
        <begin position="95"/>
        <end position="119"/>
    </location>
</feature>
<proteinExistence type="predicted"/>
<evidence type="ECO:0008006" key="4">
    <source>
        <dbReference type="Google" id="ProtNLM"/>
    </source>
</evidence>
<feature type="transmembrane region" description="Helical" evidence="1">
    <location>
        <begin position="31"/>
        <end position="54"/>
    </location>
</feature>
<keyword evidence="1" id="KW-1133">Transmembrane helix</keyword>
<organism evidence="2 3">
    <name type="scientific">Streptomonospora wellingtoniae</name>
    <dbReference type="NCBI Taxonomy" id="3075544"/>
    <lineage>
        <taxon>Bacteria</taxon>
        <taxon>Bacillati</taxon>
        <taxon>Actinomycetota</taxon>
        <taxon>Actinomycetes</taxon>
        <taxon>Streptosporangiales</taxon>
        <taxon>Nocardiopsidaceae</taxon>
        <taxon>Streptomonospora</taxon>
    </lineage>
</organism>
<gene>
    <name evidence="2" type="ORF">RM446_13075</name>
</gene>
<accession>A0ABU2KUT0</accession>
<sequence length="161" mass="15791">MGDDGSGADVRDGASEAECVKGGVRLLGGTAAASAGLLAAAHLLVAGAATAGGVPAGSGVLAWILLPPLAAVGFALATLALAFDRKPLPRGLLLGLVWTHTALMAALVALSLFGFAAGVPLTLSSAFGGPFAYALVSLAAYAAFLTRLLRQRPTAAAAPRT</sequence>
<dbReference type="Proteomes" id="UP001183226">
    <property type="component" value="Unassembled WGS sequence"/>
</dbReference>
<evidence type="ECO:0000313" key="3">
    <source>
        <dbReference type="Proteomes" id="UP001183226"/>
    </source>
</evidence>
<dbReference type="EMBL" id="JAVREK010000012">
    <property type="protein sequence ID" value="MDT0303049.1"/>
    <property type="molecule type" value="Genomic_DNA"/>
</dbReference>
<name>A0ABU2KUT0_9ACTN</name>
<feature type="transmembrane region" description="Helical" evidence="1">
    <location>
        <begin position="60"/>
        <end position="83"/>
    </location>
</feature>
<protein>
    <recommendedName>
        <fullName evidence="4">Integral membrane protein</fullName>
    </recommendedName>
</protein>
<evidence type="ECO:0000256" key="1">
    <source>
        <dbReference type="SAM" id="Phobius"/>
    </source>
</evidence>
<feature type="transmembrane region" description="Helical" evidence="1">
    <location>
        <begin position="131"/>
        <end position="149"/>
    </location>
</feature>